<dbReference type="InterPro" id="IPR002023">
    <property type="entry name" value="NuoE-like"/>
</dbReference>
<evidence type="ECO:0000256" key="4">
    <source>
        <dbReference type="ARBA" id="ARBA00023004"/>
    </source>
</evidence>
<evidence type="ECO:0000313" key="8">
    <source>
        <dbReference type="EMBL" id="TMI72382.1"/>
    </source>
</evidence>
<keyword evidence="4 7" id="KW-0408">Iron</keyword>
<comment type="similarity">
    <text evidence="1">Belongs to the complex I 24 kDa subunit family.</text>
</comment>
<gene>
    <name evidence="8" type="primary">nuoE</name>
    <name evidence="8" type="ORF">E6H05_11335</name>
</gene>
<dbReference type="SUPFAM" id="SSF52833">
    <property type="entry name" value="Thioredoxin-like"/>
    <property type="match status" value="1"/>
</dbReference>
<dbReference type="CDD" id="cd03064">
    <property type="entry name" value="TRX_Fd_NuoE"/>
    <property type="match status" value="1"/>
</dbReference>
<dbReference type="InterPro" id="IPR042128">
    <property type="entry name" value="NuoE_dom"/>
</dbReference>
<evidence type="ECO:0000256" key="2">
    <source>
        <dbReference type="ARBA" id="ARBA00022714"/>
    </source>
</evidence>
<accession>A0A537IMP9</accession>
<dbReference type="PIRSF" id="PIRSF000216">
    <property type="entry name" value="NADH_DH_24kDa"/>
    <property type="match status" value="1"/>
</dbReference>
<evidence type="ECO:0000256" key="5">
    <source>
        <dbReference type="ARBA" id="ARBA00023014"/>
    </source>
</evidence>
<dbReference type="PANTHER" id="PTHR10371">
    <property type="entry name" value="NADH DEHYDROGENASE UBIQUINONE FLAVOPROTEIN 2, MITOCHONDRIAL"/>
    <property type="match status" value="1"/>
</dbReference>
<dbReference type="GO" id="GO:0003954">
    <property type="term" value="F:NADH dehydrogenase activity"/>
    <property type="evidence" value="ECO:0007669"/>
    <property type="project" value="TreeGrafter"/>
</dbReference>
<feature type="binding site" evidence="7">
    <location>
        <position position="100"/>
    </location>
    <ligand>
        <name>[2Fe-2S] cluster</name>
        <dbReference type="ChEBI" id="CHEBI:190135"/>
    </ligand>
</feature>
<reference evidence="8 9" key="1">
    <citation type="journal article" date="2019" name="Nat. Microbiol.">
        <title>Mediterranean grassland soil C-N compound turnover is dependent on rainfall and depth, and is mediated by genomically divergent microorganisms.</title>
        <authorList>
            <person name="Diamond S."/>
            <person name="Andeer P.F."/>
            <person name="Li Z."/>
            <person name="Crits-Christoph A."/>
            <person name="Burstein D."/>
            <person name="Anantharaman K."/>
            <person name="Lane K.R."/>
            <person name="Thomas B.C."/>
            <person name="Pan C."/>
            <person name="Northen T.R."/>
            <person name="Banfield J.F."/>
        </authorList>
    </citation>
    <scope>NUCLEOTIDE SEQUENCE [LARGE SCALE GENOMIC DNA]</scope>
    <source>
        <strain evidence="8">NP_8</strain>
    </source>
</reference>
<dbReference type="InterPro" id="IPR041921">
    <property type="entry name" value="NuoE_N"/>
</dbReference>
<dbReference type="EC" id="1.6.5.11" evidence="8"/>
<keyword evidence="8" id="KW-0560">Oxidoreductase</keyword>
<dbReference type="GO" id="GO:0046872">
    <property type="term" value="F:metal ion binding"/>
    <property type="evidence" value="ECO:0007669"/>
    <property type="project" value="UniProtKB-KW"/>
</dbReference>
<proteinExistence type="inferred from homology"/>
<keyword evidence="3 7" id="KW-0479">Metal-binding</keyword>
<evidence type="ECO:0000256" key="6">
    <source>
        <dbReference type="ARBA" id="ARBA00034078"/>
    </source>
</evidence>
<dbReference type="NCBIfam" id="TIGR01958">
    <property type="entry name" value="nuoE_fam"/>
    <property type="match status" value="1"/>
</dbReference>
<feature type="binding site" evidence="7">
    <location>
        <position position="95"/>
    </location>
    <ligand>
        <name>[2Fe-2S] cluster</name>
        <dbReference type="ChEBI" id="CHEBI:190135"/>
    </ligand>
</feature>
<dbReference type="Proteomes" id="UP000318834">
    <property type="component" value="Unassembled WGS sequence"/>
</dbReference>
<dbReference type="Pfam" id="PF01257">
    <property type="entry name" value="2Fe-2S_thioredx"/>
    <property type="match status" value="1"/>
</dbReference>
<evidence type="ECO:0000313" key="9">
    <source>
        <dbReference type="Proteomes" id="UP000318834"/>
    </source>
</evidence>
<sequence>MTDGNAETRERGNAAGLSEGAKSEIRRLMAQFPQRQSALLGALFVAQNEVGFLTPDALADIAAVMGLPTSEVTSVASFYHLLFFRPGGRHVVQVCTNLSCMLNGCGRILDHLRRQLGVEVGETTSDGAFTLKTAECLAACESAPAMLVGTERFGPLTPGMVDEVLSRYRRATRSMT</sequence>
<dbReference type="PROSITE" id="PS01099">
    <property type="entry name" value="COMPLEX1_24K"/>
    <property type="match status" value="1"/>
</dbReference>
<name>A0A537IMP9_9BACT</name>
<comment type="cofactor">
    <cofactor evidence="7">
        <name>[2Fe-2S] cluster</name>
        <dbReference type="ChEBI" id="CHEBI:190135"/>
    </cofactor>
    <text evidence="7">Binds 1 [2Fe-2S] cluster.</text>
</comment>
<evidence type="ECO:0000256" key="1">
    <source>
        <dbReference type="ARBA" id="ARBA00010643"/>
    </source>
</evidence>
<evidence type="ECO:0000256" key="7">
    <source>
        <dbReference type="PIRSR" id="PIRSR000216-1"/>
    </source>
</evidence>
<dbReference type="NCBIfam" id="NF005722">
    <property type="entry name" value="PRK07539.1-2"/>
    <property type="match status" value="1"/>
</dbReference>
<dbReference type="PANTHER" id="PTHR10371:SF3">
    <property type="entry name" value="NADH DEHYDROGENASE [UBIQUINONE] FLAVOPROTEIN 2, MITOCHONDRIAL"/>
    <property type="match status" value="1"/>
</dbReference>
<comment type="cofactor">
    <cofactor evidence="6">
        <name>[2Fe-2S] cluster</name>
        <dbReference type="ChEBI" id="CHEBI:190135"/>
    </cofactor>
</comment>
<feature type="binding site" evidence="7">
    <location>
        <position position="140"/>
    </location>
    <ligand>
        <name>[2Fe-2S] cluster</name>
        <dbReference type="ChEBI" id="CHEBI:190135"/>
    </ligand>
</feature>
<comment type="caution">
    <text evidence="8">The sequence shown here is derived from an EMBL/GenBank/DDBJ whole genome shotgun (WGS) entry which is preliminary data.</text>
</comment>
<dbReference type="InterPro" id="IPR036249">
    <property type="entry name" value="Thioredoxin-like_sf"/>
</dbReference>
<keyword evidence="5 7" id="KW-0411">Iron-sulfur</keyword>
<protein>
    <submittedName>
        <fullName evidence="8">NADH-quinone oxidoreductase subunit NuoE</fullName>
        <ecNumber evidence="8">1.6.5.11</ecNumber>
    </submittedName>
</protein>
<evidence type="ECO:0000256" key="3">
    <source>
        <dbReference type="ARBA" id="ARBA00022723"/>
    </source>
</evidence>
<dbReference type="Gene3D" id="3.40.30.10">
    <property type="entry name" value="Glutaredoxin"/>
    <property type="match status" value="1"/>
</dbReference>
<dbReference type="EMBL" id="VBAP01000090">
    <property type="protein sequence ID" value="TMI72382.1"/>
    <property type="molecule type" value="Genomic_DNA"/>
</dbReference>
<organism evidence="8 9">
    <name type="scientific">Candidatus Segetimicrobium genomatis</name>
    <dbReference type="NCBI Taxonomy" id="2569760"/>
    <lineage>
        <taxon>Bacteria</taxon>
        <taxon>Bacillati</taxon>
        <taxon>Candidatus Sysuimicrobiota</taxon>
        <taxon>Candidatus Sysuimicrobiia</taxon>
        <taxon>Candidatus Sysuimicrobiales</taxon>
        <taxon>Candidatus Segetimicrobiaceae</taxon>
        <taxon>Candidatus Segetimicrobium</taxon>
    </lineage>
</organism>
<feature type="binding site" evidence="7">
    <location>
        <position position="136"/>
    </location>
    <ligand>
        <name>[2Fe-2S] cluster</name>
        <dbReference type="ChEBI" id="CHEBI:190135"/>
    </ligand>
</feature>
<dbReference type="GO" id="GO:0051537">
    <property type="term" value="F:2 iron, 2 sulfur cluster binding"/>
    <property type="evidence" value="ECO:0007669"/>
    <property type="project" value="UniProtKB-KW"/>
</dbReference>
<dbReference type="AlphaFoldDB" id="A0A537IMP9"/>
<keyword evidence="2 7" id="KW-0001">2Fe-2S</keyword>
<dbReference type="Gene3D" id="1.10.10.1590">
    <property type="entry name" value="NADH-quinone oxidoreductase subunit E"/>
    <property type="match status" value="1"/>
</dbReference>